<gene>
    <name evidence="6" type="ORF">AMTR_s00066p00200190</name>
</gene>
<evidence type="ECO:0008006" key="8">
    <source>
        <dbReference type="Google" id="ProtNLM"/>
    </source>
</evidence>
<comment type="pathway">
    <text evidence="2">Protein modification; peptidyl-diphthamide biosynthesis.</text>
</comment>
<dbReference type="Gene3D" id="3.40.50.11860">
    <property type="entry name" value="Diphthamide synthesis DPH1/DPH2 domain 3"/>
    <property type="match status" value="1"/>
</dbReference>
<dbReference type="Pfam" id="PF01866">
    <property type="entry name" value="Diphthamide_syn"/>
    <property type="match status" value="1"/>
</dbReference>
<dbReference type="GO" id="GO:0017183">
    <property type="term" value="P:protein histidyl modification to diphthamide"/>
    <property type="evidence" value="ECO:0000318"/>
    <property type="project" value="GO_Central"/>
</dbReference>
<keyword evidence="5" id="KW-0411">Iron-sulfur</keyword>
<dbReference type="Gene3D" id="3.40.50.11840">
    <property type="entry name" value="Diphthamide synthesis DPH1/DPH2 domain 1"/>
    <property type="match status" value="1"/>
</dbReference>
<evidence type="ECO:0000256" key="3">
    <source>
        <dbReference type="ARBA" id="ARBA00022723"/>
    </source>
</evidence>
<protein>
    <recommendedName>
        <fullName evidence="8">2-(3-amino-3-carboxypropyl)histidine synthase subunit 2</fullName>
    </recommendedName>
</protein>
<evidence type="ECO:0000313" key="6">
    <source>
        <dbReference type="EMBL" id="ERN20352.1"/>
    </source>
</evidence>
<dbReference type="UniPathway" id="UPA00559"/>
<dbReference type="GO" id="GO:0051536">
    <property type="term" value="F:iron-sulfur cluster binding"/>
    <property type="evidence" value="ECO:0007669"/>
    <property type="project" value="UniProtKB-KW"/>
</dbReference>
<dbReference type="OMA" id="LEYEHAI"/>
<evidence type="ECO:0000256" key="2">
    <source>
        <dbReference type="ARBA" id="ARBA00005156"/>
    </source>
</evidence>
<reference evidence="7" key="1">
    <citation type="journal article" date="2013" name="Science">
        <title>The Amborella genome and the evolution of flowering plants.</title>
        <authorList>
            <consortium name="Amborella Genome Project"/>
        </authorList>
    </citation>
    <scope>NUCLEOTIDE SEQUENCE [LARGE SCALE GENOMIC DNA]</scope>
</reference>
<dbReference type="NCBIfam" id="TIGR00322">
    <property type="entry name" value="diphth2_R"/>
    <property type="match status" value="1"/>
</dbReference>
<dbReference type="eggNOG" id="KOG2648">
    <property type="taxonomic scope" value="Eukaryota"/>
</dbReference>
<dbReference type="HOGENOM" id="CLU_875350_0_0_1"/>
<dbReference type="InterPro" id="IPR016435">
    <property type="entry name" value="DPH1/DPH2"/>
</dbReference>
<dbReference type="STRING" id="13333.U5DFV2"/>
<dbReference type="Gramene" id="ERN20352">
    <property type="protein sequence ID" value="ERN20352"/>
    <property type="gene ID" value="AMTR_s00066p00200190"/>
</dbReference>
<evidence type="ECO:0000256" key="1">
    <source>
        <dbReference type="ARBA" id="ARBA00001966"/>
    </source>
</evidence>
<keyword evidence="3" id="KW-0479">Metal-binding</keyword>
<keyword evidence="7" id="KW-1185">Reference proteome</keyword>
<comment type="cofactor">
    <cofactor evidence="1">
        <name>[4Fe-4S] cluster</name>
        <dbReference type="ChEBI" id="CHEBI:49883"/>
    </cofactor>
</comment>
<sequence>MDFNSKFDIARTAEFIKNRGFHRVALQFPDELLKDSRRIVAALREELQSLSLCPPENLHEANLAQAFVQLYVMADTTYGNCCVDEVGASHVNAECVVHYGPTCLSPTSKLPAWFVFGKASINVKGCADSLFDCLSSSDKPILVIFGLEYEHAIGSVKEEMSLKSSALSGCRSKILYAEAKCSVMHPEKNSSTNSSSGQPEFVDCHDPCDSFEGCGSYSLGGLRWTLPHGGKMEDYLLFWIGPDNPAFGNIVLTYNACEIVRYDPMEDCLVKDKCHQKSILKRRYFLVEKAKDANIVGILVGTLGVGRFTHLSPSPRQI</sequence>
<dbReference type="GO" id="GO:0046872">
    <property type="term" value="F:metal ion binding"/>
    <property type="evidence" value="ECO:0007669"/>
    <property type="project" value="UniProtKB-KW"/>
</dbReference>
<dbReference type="PANTHER" id="PTHR10762:SF2">
    <property type="entry name" value="2-(3-AMINO-3-CARBOXYPROPYL)HISTIDINE SYNTHASE SUBUNIT 2"/>
    <property type="match status" value="1"/>
</dbReference>
<organism evidence="6 7">
    <name type="scientific">Amborella trichopoda</name>
    <dbReference type="NCBI Taxonomy" id="13333"/>
    <lineage>
        <taxon>Eukaryota</taxon>
        <taxon>Viridiplantae</taxon>
        <taxon>Streptophyta</taxon>
        <taxon>Embryophyta</taxon>
        <taxon>Tracheophyta</taxon>
        <taxon>Spermatophyta</taxon>
        <taxon>Magnoliopsida</taxon>
        <taxon>Amborellales</taxon>
        <taxon>Amborellaceae</taxon>
        <taxon>Amborella</taxon>
    </lineage>
</organism>
<dbReference type="GO" id="GO:0090560">
    <property type="term" value="F:2-(3-amino-3-carboxypropyl)histidine synthase activity"/>
    <property type="evidence" value="ECO:0007669"/>
    <property type="project" value="InterPro"/>
</dbReference>
<evidence type="ECO:0000313" key="7">
    <source>
        <dbReference type="Proteomes" id="UP000017836"/>
    </source>
</evidence>
<evidence type="ECO:0000256" key="4">
    <source>
        <dbReference type="ARBA" id="ARBA00023004"/>
    </source>
</evidence>
<dbReference type="InterPro" id="IPR042263">
    <property type="entry name" value="DPH1/DPH2_1"/>
</dbReference>
<name>U5DFV2_AMBTC</name>
<dbReference type="PANTHER" id="PTHR10762">
    <property type="entry name" value="DIPHTHAMIDE BIOSYNTHESIS PROTEIN"/>
    <property type="match status" value="1"/>
</dbReference>
<keyword evidence="4" id="KW-0408">Iron</keyword>
<dbReference type="AlphaFoldDB" id="U5DFV2"/>
<dbReference type="Proteomes" id="UP000017836">
    <property type="component" value="Unassembled WGS sequence"/>
</dbReference>
<evidence type="ECO:0000256" key="5">
    <source>
        <dbReference type="ARBA" id="ARBA00023014"/>
    </source>
</evidence>
<dbReference type="InterPro" id="IPR042265">
    <property type="entry name" value="DPH1/DPH2_3"/>
</dbReference>
<proteinExistence type="predicted"/>
<dbReference type="EMBL" id="KI392060">
    <property type="protein sequence ID" value="ERN20352.1"/>
    <property type="molecule type" value="Genomic_DNA"/>
</dbReference>
<accession>U5DFV2</accession>
<dbReference type="SFLD" id="SFLDS00032">
    <property type="entry name" value="Radical_SAM_3-amino-3-carboxyp"/>
    <property type="match status" value="1"/>
</dbReference>